<evidence type="ECO:0000256" key="1">
    <source>
        <dbReference type="SAM" id="Phobius"/>
    </source>
</evidence>
<evidence type="ECO:0000313" key="3">
    <source>
        <dbReference type="Proteomes" id="UP000648482"/>
    </source>
</evidence>
<dbReference type="EMBL" id="AQGU01000025">
    <property type="protein sequence ID" value="MBE0359353.1"/>
    <property type="molecule type" value="Genomic_DNA"/>
</dbReference>
<name>A0ABR9DYR1_9GAMM</name>
<organism evidence="2 3">
    <name type="scientific">Pseudoalteromonas aliena SW19</name>
    <dbReference type="NCBI Taxonomy" id="1314866"/>
    <lineage>
        <taxon>Bacteria</taxon>
        <taxon>Pseudomonadati</taxon>
        <taxon>Pseudomonadota</taxon>
        <taxon>Gammaproteobacteria</taxon>
        <taxon>Alteromonadales</taxon>
        <taxon>Pseudoalteromonadaceae</taxon>
        <taxon>Pseudoalteromonas</taxon>
    </lineage>
</organism>
<sequence length="46" mass="5139">MVNRGGLFKPEREGNLNICLAQVIYAVLFIINLINCLQSQFSVNKG</sequence>
<dbReference type="Proteomes" id="UP000648482">
    <property type="component" value="Unassembled WGS sequence"/>
</dbReference>
<evidence type="ECO:0008006" key="4">
    <source>
        <dbReference type="Google" id="ProtNLM"/>
    </source>
</evidence>
<evidence type="ECO:0000313" key="2">
    <source>
        <dbReference type="EMBL" id="MBE0359353.1"/>
    </source>
</evidence>
<gene>
    <name evidence="2" type="ORF">PALI_a0598</name>
</gene>
<reference evidence="2 3" key="1">
    <citation type="submission" date="2015-06" db="EMBL/GenBank/DDBJ databases">
        <title>Genome sequence of Pseudoalteromonas aliena.</title>
        <authorList>
            <person name="Xie B.-B."/>
            <person name="Rong J.-C."/>
            <person name="Qin Q.-L."/>
            <person name="Zhang Y.-Z."/>
        </authorList>
    </citation>
    <scope>NUCLEOTIDE SEQUENCE [LARGE SCALE GENOMIC DNA]</scope>
    <source>
        <strain evidence="2 3">SW19</strain>
    </source>
</reference>
<feature type="transmembrane region" description="Helical" evidence="1">
    <location>
        <begin position="20"/>
        <end position="37"/>
    </location>
</feature>
<keyword evidence="1" id="KW-0472">Membrane</keyword>
<keyword evidence="3" id="KW-1185">Reference proteome</keyword>
<protein>
    <recommendedName>
        <fullName evidence="4">Transposase</fullName>
    </recommendedName>
</protein>
<keyword evidence="1" id="KW-1133">Transmembrane helix</keyword>
<accession>A0ABR9DYR1</accession>
<comment type="caution">
    <text evidence="2">The sequence shown here is derived from an EMBL/GenBank/DDBJ whole genome shotgun (WGS) entry which is preliminary data.</text>
</comment>
<keyword evidence="1" id="KW-0812">Transmembrane</keyword>
<proteinExistence type="predicted"/>